<comment type="caution">
    <text evidence="5">The sequence shown here is derived from an EMBL/GenBank/DDBJ whole genome shotgun (WGS) entry which is preliminary data.</text>
</comment>
<organism evidence="5 6">
    <name type="scientific">Candidatus Gallacutalibacter pullicola</name>
    <dbReference type="NCBI Taxonomy" id="2840830"/>
    <lineage>
        <taxon>Bacteria</taxon>
        <taxon>Bacillati</taxon>
        <taxon>Bacillota</taxon>
        <taxon>Clostridia</taxon>
        <taxon>Eubacteriales</taxon>
        <taxon>Candidatus Gallacutalibacter</taxon>
    </lineage>
</organism>
<dbReference type="EMBL" id="DVHF01000108">
    <property type="protein sequence ID" value="HIR57847.1"/>
    <property type="molecule type" value="Genomic_DNA"/>
</dbReference>
<dbReference type="PROSITE" id="PS00041">
    <property type="entry name" value="HTH_ARAC_FAMILY_1"/>
    <property type="match status" value="1"/>
</dbReference>
<keyword evidence="2" id="KW-0238">DNA-binding</keyword>
<dbReference type="GO" id="GO:0043565">
    <property type="term" value="F:sequence-specific DNA binding"/>
    <property type="evidence" value="ECO:0007669"/>
    <property type="project" value="InterPro"/>
</dbReference>
<name>A0A9D1J1V9_9FIRM</name>
<dbReference type="InterPro" id="IPR018062">
    <property type="entry name" value="HTH_AraC-typ_CS"/>
</dbReference>
<feature type="domain" description="HTH araC/xylS-type" evidence="4">
    <location>
        <begin position="165"/>
        <end position="264"/>
    </location>
</feature>
<dbReference type="Pfam" id="PF12833">
    <property type="entry name" value="HTH_18"/>
    <property type="match status" value="1"/>
</dbReference>
<sequence length="278" mass="31713">VPVDNLYTAYKEVNKALEYKRATHTDEIFSNRILSGFAVRSYYFPLNIEYELSRQIRQGDFEGAKKQLDILFQINFSQEPLHLYMTRCLLYDIIGTLVKSLDSQDNPQEIRMLENIDIDLDSNDEDSLHRIHQEIENVMRVICESLQHREKRAPAISSTKLEQIARVKSYISENLADPSLNQEGVAAALSMSVSQLSRLFREVEGNSVVEYINQLRMEKVKDALSHTDKSIDEISTDCGYSGAKTLTRLFKKYEGITPGMWRKLHSSGSEGTGHLGNA</sequence>
<evidence type="ECO:0000256" key="2">
    <source>
        <dbReference type="ARBA" id="ARBA00023125"/>
    </source>
</evidence>
<keyword evidence="3" id="KW-0804">Transcription</keyword>
<reference evidence="5" key="1">
    <citation type="submission" date="2020-10" db="EMBL/GenBank/DDBJ databases">
        <authorList>
            <person name="Gilroy R."/>
        </authorList>
    </citation>
    <scope>NUCLEOTIDE SEQUENCE</scope>
    <source>
        <strain evidence="5">ChiSjej1B19-7085</strain>
    </source>
</reference>
<evidence type="ECO:0000259" key="4">
    <source>
        <dbReference type="PROSITE" id="PS01124"/>
    </source>
</evidence>
<feature type="non-terminal residue" evidence="5">
    <location>
        <position position="1"/>
    </location>
</feature>
<protein>
    <submittedName>
        <fullName evidence="5">Helix-turn-helix transcriptional regulator</fullName>
    </submittedName>
</protein>
<dbReference type="InterPro" id="IPR009057">
    <property type="entry name" value="Homeodomain-like_sf"/>
</dbReference>
<dbReference type="GO" id="GO:0003700">
    <property type="term" value="F:DNA-binding transcription factor activity"/>
    <property type="evidence" value="ECO:0007669"/>
    <property type="project" value="InterPro"/>
</dbReference>
<reference evidence="5" key="2">
    <citation type="journal article" date="2021" name="PeerJ">
        <title>Extensive microbial diversity within the chicken gut microbiome revealed by metagenomics and culture.</title>
        <authorList>
            <person name="Gilroy R."/>
            <person name="Ravi A."/>
            <person name="Getino M."/>
            <person name="Pursley I."/>
            <person name="Horton D.L."/>
            <person name="Alikhan N.F."/>
            <person name="Baker D."/>
            <person name="Gharbi K."/>
            <person name="Hall N."/>
            <person name="Watson M."/>
            <person name="Adriaenssens E.M."/>
            <person name="Foster-Nyarko E."/>
            <person name="Jarju S."/>
            <person name="Secka A."/>
            <person name="Antonio M."/>
            <person name="Oren A."/>
            <person name="Chaudhuri R.R."/>
            <person name="La Ragione R."/>
            <person name="Hildebrand F."/>
            <person name="Pallen M.J."/>
        </authorList>
    </citation>
    <scope>NUCLEOTIDE SEQUENCE</scope>
    <source>
        <strain evidence="5">ChiSjej1B19-7085</strain>
    </source>
</reference>
<dbReference type="PANTHER" id="PTHR43280:SF28">
    <property type="entry name" value="HTH-TYPE TRANSCRIPTIONAL ACTIVATOR RHAS"/>
    <property type="match status" value="1"/>
</dbReference>
<evidence type="ECO:0000313" key="5">
    <source>
        <dbReference type="EMBL" id="HIR57847.1"/>
    </source>
</evidence>
<dbReference type="InterPro" id="IPR018060">
    <property type="entry name" value="HTH_AraC"/>
</dbReference>
<evidence type="ECO:0000256" key="1">
    <source>
        <dbReference type="ARBA" id="ARBA00023015"/>
    </source>
</evidence>
<evidence type="ECO:0000256" key="3">
    <source>
        <dbReference type="ARBA" id="ARBA00023163"/>
    </source>
</evidence>
<evidence type="ECO:0000313" key="6">
    <source>
        <dbReference type="Proteomes" id="UP000886785"/>
    </source>
</evidence>
<dbReference type="AlphaFoldDB" id="A0A9D1J1V9"/>
<dbReference type="PANTHER" id="PTHR43280">
    <property type="entry name" value="ARAC-FAMILY TRANSCRIPTIONAL REGULATOR"/>
    <property type="match status" value="1"/>
</dbReference>
<dbReference type="PROSITE" id="PS01124">
    <property type="entry name" value="HTH_ARAC_FAMILY_2"/>
    <property type="match status" value="1"/>
</dbReference>
<dbReference type="SUPFAM" id="SSF46689">
    <property type="entry name" value="Homeodomain-like"/>
    <property type="match status" value="2"/>
</dbReference>
<dbReference type="Gene3D" id="1.10.10.60">
    <property type="entry name" value="Homeodomain-like"/>
    <property type="match status" value="2"/>
</dbReference>
<proteinExistence type="predicted"/>
<keyword evidence="1" id="KW-0805">Transcription regulation</keyword>
<dbReference type="SMART" id="SM00342">
    <property type="entry name" value="HTH_ARAC"/>
    <property type="match status" value="1"/>
</dbReference>
<dbReference type="Proteomes" id="UP000886785">
    <property type="component" value="Unassembled WGS sequence"/>
</dbReference>
<gene>
    <name evidence="5" type="ORF">IAA54_09255</name>
</gene>
<accession>A0A9D1J1V9</accession>